<keyword evidence="5" id="KW-1185">Reference proteome</keyword>
<dbReference type="Pfam" id="PF00171">
    <property type="entry name" value="Aldedh"/>
    <property type="match status" value="1"/>
</dbReference>
<evidence type="ECO:0000259" key="3">
    <source>
        <dbReference type="Pfam" id="PF00171"/>
    </source>
</evidence>
<evidence type="ECO:0000313" key="4">
    <source>
        <dbReference type="EMBL" id="MDO6966028.1"/>
    </source>
</evidence>
<proteinExistence type="inferred from homology"/>
<feature type="domain" description="Aldehyde dehydrogenase" evidence="3">
    <location>
        <begin position="13"/>
        <end position="468"/>
    </location>
</feature>
<dbReference type="PANTHER" id="PTHR42804:SF1">
    <property type="entry name" value="ALDEHYDE DEHYDROGENASE-RELATED"/>
    <property type="match status" value="1"/>
</dbReference>
<name>A0ABT8YQL8_9HYPH</name>
<dbReference type="RefSeq" id="WP_304377955.1">
    <property type="nucleotide sequence ID" value="NZ_JAUOZU010000014.1"/>
</dbReference>
<dbReference type="InterPro" id="IPR015590">
    <property type="entry name" value="Aldehyde_DH_dom"/>
</dbReference>
<sequence length="475" mass="50602">MSNNLKFYIDGAWVDPVTPAALDVINPATEEAYTQISLGAKADVDKAVAAAKAAFPAFSRKPVAERLALLKKILEVYNKRFEDIAQAVSNEMGAPLSFAREAQAWAGRAHMESTIAALETYSFSEKRGTTTVVKEAIGVCALITPWNWPLNQIVCKVAPAIAAGCTVVLKPSEIAPISGIVWAEILDEAGVPKGVFNLVNGTGPDVGQVMAGHPDVDMVSFTGSTRAGIIVAKTAADTVKRVAQELGGKSANIILPDADLQSAVTSGVQGCFGNSGQSCDAPTRMLVPRDRHDEALEIAKVAAEAHKVGNPTAEDTVLGPVVSQLQFDKIQRLIEAGIKEGATLVTGGLGRPEGLNRGYYVRPTVFGNVTNDMTIAREEIFGPVLSILPYDSEEEAIRIANDTVYGLAAYVQSQNIEHARAVALEMRAGSVYLNYPDWDTMAPFGGYKQSGNGREYADFGIHDFLETKGIVGYGD</sequence>
<comment type="similarity">
    <text evidence="1">Belongs to the aldehyde dehydrogenase family.</text>
</comment>
<reference evidence="4" key="2">
    <citation type="submission" date="2023-07" db="EMBL/GenBank/DDBJ databases">
        <authorList>
            <person name="Shen H."/>
        </authorList>
    </citation>
    <scope>NUCLEOTIDE SEQUENCE</scope>
    <source>
        <strain evidence="4">TNR-22</strain>
    </source>
</reference>
<accession>A0ABT8YQL8</accession>
<protein>
    <submittedName>
        <fullName evidence="4">Aldehyde dehydrogenase family protein</fullName>
    </submittedName>
</protein>
<dbReference type="Gene3D" id="3.40.309.10">
    <property type="entry name" value="Aldehyde Dehydrogenase, Chain A, domain 2"/>
    <property type="match status" value="1"/>
</dbReference>
<organism evidence="4 5">
    <name type="scientific">Rhizobium alvei</name>
    <dbReference type="NCBI Taxonomy" id="1132659"/>
    <lineage>
        <taxon>Bacteria</taxon>
        <taxon>Pseudomonadati</taxon>
        <taxon>Pseudomonadota</taxon>
        <taxon>Alphaproteobacteria</taxon>
        <taxon>Hyphomicrobiales</taxon>
        <taxon>Rhizobiaceae</taxon>
        <taxon>Rhizobium/Agrobacterium group</taxon>
        <taxon>Rhizobium</taxon>
    </lineage>
</organism>
<dbReference type="InterPro" id="IPR016161">
    <property type="entry name" value="Ald_DH/histidinol_DH"/>
</dbReference>
<reference evidence="4" key="1">
    <citation type="journal article" date="2015" name="Int. J. Syst. Evol. Microbiol.">
        <title>Rhizobium alvei sp. nov., isolated from a freshwater river.</title>
        <authorList>
            <person name="Sheu S.Y."/>
            <person name="Huang H.W."/>
            <person name="Young C.C."/>
            <person name="Chen W.M."/>
        </authorList>
    </citation>
    <scope>NUCLEOTIDE SEQUENCE</scope>
    <source>
        <strain evidence="4">TNR-22</strain>
    </source>
</reference>
<evidence type="ECO:0000313" key="5">
    <source>
        <dbReference type="Proteomes" id="UP001174932"/>
    </source>
</evidence>
<dbReference type="InterPro" id="IPR016162">
    <property type="entry name" value="Ald_DH_N"/>
</dbReference>
<dbReference type="CDD" id="cd07138">
    <property type="entry name" value="ALDH_CddD_SSP0762"/>
    <property type="match status" value="1"/>
</dbReference>
<gene>
    <name evidence="4" type="ORF">Q4481_18875</name>
</gene>
<dbReference type="Proteomes" id="UP001174932">
    <property type="component" value="Unassembled WGS sequence"/>
</dbReference>
<dbReference type="PANTHER" id="PTHR42804">
    <property type="entry name" value="ALDEHYDE DEHYDROGENASE"/>
    <property type="match status" value="1"/>
</dbReference>
<dbReference type="InterPro" id="IPR016163">
    <property type="entry name" value="Ald_DH_C"/>
</dbReference>
<comment type="caution">
    <text evidence="4">The sequence shown here is derived from an EMBL/GenBank/DDBJ whole genome shotgun (WGS) entry which is preliminary data.</text>
</comment>
<evidence type="ECO:0000256" key="1">
    <source>
        <dbReference type="ARBA" id="ARBA00009986"/>
    </source>
</evidence>
<dbReference type="SUPFAM" id="SSF53720">
    <property type="entry name" value="ALDH-like"/>
    <property type="match status" value="1"/>
</dbReference>
<evidence type="ECO:0000256" key="2">
    <source>
        <dbReference type="ARBA" id="ARBA00023002"/>
    </source>
</evidence>
<dbReference type="EMBL" id="JAUOZU010000014">
    <property type="protein sequence ID" value="MDO6966028.1"/>
    <property type="molecule type" value="Genomic_DNA"/>
</dbReference>
<dbReference type="Gene3D" id="3.40.605.10">
    <property type="entry name" value="Aldehyde Dehydrogenase, Chain A, domain 1"/>
    <property type="match status" value="1"/>
</dbReference>
<keyword evidence="2" id="KW-0560">Oxidoreductase</keyword>